<evidence type="ECO:0000259" key="2">
    <source>
        <dbReference type="Pfam" id="PF13808"/>
    </source>
</evidence>
<dbReference type="Pfam" id="PF01609">
    <property type="entry name" value="DDE_Tnp_1"/>
    <property type="match status" value="1"/>
</dbReference>
<dbReference type="EMBL" id="AGYR01000031">
    <property type="protein sequence ID" value="ENZ13487.1"/>
    <property type="molecule type" value="Genomic_DNA"/>
</dbReference>
<dbReference type="HOGENOM" id="CLU_046404_0_1_9"/>
<dbReference type="NCBIfam" id="NF033564">
    <property type="entry name" value="transpos_ISAs1"/>
    <property type="match status" value="1"/>
</dbReference>
<dbReference type="GO" id="GO:0006313">
    <property type="term" value="P:DNA transposition"/>
    <property type="evidence" value="ECO:0007669"/>
    <property type="project" value="InterPro"/>
</dbReference>
<dbReference type="AlphaFoldDB" id="A0A0E2H9U8"/>
<dbReference type="Pfam" id="PF13808">
    <property type="entry name" value="DDE_Tnp_1_assoc"/>
    <property type="match status" value="1"/>
</dbReference>
<evidence type="ECO:0000313" key="4">
    <source>
        <dbReference type="Proteomes" id="UP000013085"/>
    </source>
</evidence>
<reference evidence="3 4" key="1">
    <citation type="submission" date="2013-01" db="EMBL/GenBank/DDBJ databases">
        <title>The Genome Sequence of Clostridium clostridioforme 90A8.</title>
        <authorList>
            <consortium name="The Broad Institute Genome Sequencing Platform"/>
            <person name="Earl A."/>
            <person name="Ward D."/>
            <person name="Feldgarden M."/>
            <person name="Gevers D."/>
            <person name="Courvalin P."/>
            <person name="Lambert T."/>
            <person name="Walker B."/>
            <person name="Young S.K."/>
            <person name="Zeng Q."/>
            <person name="Gargeya S."/>
            <person name="Fitzgerald M."/>
            <person name="Haas B."/>
            <person name="Abouelleil A."/>
            <person name="Alvarado L."/>
            <person name="Arachchi H.M."/>
            <person name="Berlin A.M."/>
            <person name="Chapman S.B."/>
            <person name="Dewar J."/>
            <person name="Goldberg J."/>
            <person name="Griggs A."/>
            <person name="Gujja S."/>
            <person name="Hansen M."/>
            <person name="Howarth C."/>
            <person name="Imamovic A."/>
            <person name="Larimer J."/>
            <person name="McCowan C."/>
            <person name="Murphy C."/>
            <person name="Neiman D."/>
            <person name="Pearson M."/>
            <person name="Priest M."/>
            <person name="Roberts A."/>
            <person name="Saif S."/>
            <person name="Shea T."/>
            <person name="Sisk P."/>
            <person name="Sykes S."/>
            <person name="Wortman J."/>
            <person name="Nusbaum C."/>
            <person name="Birren B."/>
        </authorList>
    </citation>
    <scope>NUCLEOTIDE SEQUENCE [LARGE SCALE GENOMIC DNA]</scope>
    <source>
        <strain evidence="3 4">90A8</strain>
    </source>
</reference>
<dbReference type="Proteomes" id="UP000013085">
    <property type="component" value="Unassembled WGS sequence"/>
</dbReference>
<dbReference type="PANTHER" id="PTHR30298:SF0">
    <property type="entry name" value="PROTEIN YBFL-RELATED"/>
    <property type="match status" value="1"/>
</dbReference>
<evidence type="ECO:0000313" key="3">
    <source>
        <dbReference type="EMBL" id="ENZ13487.1"/>
    </source>
</evidence>
<dbReference type="InterPro" id="IPR032806">
    <property type="entry name" value="YbfD_N"/>
</dbReference>
<proteinExistence type="predicted"/>
<gene>
    <name evidence="3" type="ORF">HMPREF1090_02825</name>
</gene>
<evidence type="ECO:0008006" key="5">
    <source>
        <dbReference type="Google" id="ProtNLM"/>
    </source>
</evidence>
<protein>
    <recommendedName>
        <fullName evidence="5">Transposase</fullName>
    </recommendedName>
</protein>
<feature type="domain" description="Transposase IS4-like" evidence="1">
    <location>
        <begin position="117"/>
        <end position="373"/>
    </location>
</feature>
<accession>A0A0E2H9U8</accession>
<dbReference type="InterPro" id="IPR002559">
    <property type="entry name" value="Transposase_11"/>
</dbReference>
<dbReference type="PANTHER" id="PTHR30298">
    <property type="entry name" value="H REPEAT-ASSOCIATED PREDICTED TRANSPOSASE"/>
    <property type="match status" value="1"/>
</dbReference>
<name>A0A0E2H9U8_9FIRM</name>
<evidence type="ECO:0000259" key="1">
    <source>
        <dbReference type="Pfam" id="PF01609"/>
    </source>
</evidence>
<comment type="caution">
    <text evidence="3">The sequence shown here is derived from an EMBL/GenBank/DDBJ whole genome shotgun (WGS) entry which is preliminary data.</text>
</comment>
<organism evidence="3 4">
    <name type="scientific">[Clostridium] clostridioforme 90A8</name>
    <dbReference type="NCBI Taxonomy" id="999408"/>
    <lineage>
        <taxon>Bacteria</taxon>
        <taxon>Bacillati</taxon>
        <taxon>Bacillota</taxon>
        <taxon>Clostridia</taxon>
        <taxon>Lachnospirales</taxon>
        <taxon>Lachnospiraceae</taxon>
        <taxon>Enterocloster</taxon>
    </lineage>
</organism>
<dbReference type="GO" id="GO:0003677">
    <property type="term" value="F:DNA binding"/>
    <property type="evidence" value="ECO:0007669"/>
    <property type="project" value="InterPro"/>
</dbReference>
<dbReference type="GO" id="GO:0004803">
    <property type="term" value="F:transposase activity"/>
    <property type="evidence" value="ECO:0007669"/>
    <property type="project" value="InterPro"/>
</dbReference>
<sequence>MRMVMDPRCGRKTKHDLAEILTCLVAGTLAGRNSIRRCLKWCENHVDFLKQHMGFKNGIASVSTISRLLGSVDEEMFCLAFVEWMTGIFSTKGINIAIDGKALRESTEKIRNKQTPYILNAIDTATALVIAQLPIAEKENEKTAIPKLLRLLNITGSLITIDAMGTAQPVMNAIREQEGDYLLTVKKGNPLTYEELEEMFANLSGEKKDSESKEVTGYGKQLESYEIYKTSEKNRSRMEYRTMQVCHNTELITVCSKQTEISTVGWLEQVRIPMEKDCEGNDITPDYSDFLKKGTVRKPRVTTGDNLTDDIHRVGIISSRVLTARKALEIKREHWKIENSLHHVLDELFGEDRSSARKSKNNLAVIRKIAYNLIRIAIINEKKDQVQPK</sequence>
<dbReference type="InterPro" id="IPR047647">
    <property type="entry name" value="ISAs1_transpos"/>
</dbReference>
<dbReference type="PATRIC" id="fig|999408.3.peg.3054"/>
<feature type="domain" description="H repeat-associated protein N-terminal" evidence="2">
    <location>
        <begin position="3"/>
        <end position="85"/>
    </location>
</feature>
<dbReference type="InterPro" id="IPR051698">
    <property type="entry name" value="Transposase_11-like"/>
</dbReference>